<dbReference type="PANTHER" id="PTHR37017:SF13">
    <property type="entry name" value="AB HYDROLASE-1 DOMAIN-CONTAINING PROTEIN"/>
    <property type="match status" value="1"/>
</dbReference>
<sequence>MTNPTMVVVPGAWQKPSVFENLCQKLREAGYPTEQIILPSVGGHDLPLAGLAEDVAAVQSVLNQLTRDGKRAVLLGHSSGGLIASNAAEGFDVDGIIYMTAFVVPKGKALMELMGGKPLHWMDVQGDRVFGKPELLPEVAFNDLDAEAQAKWAKEMTHQSAALYMSPSNYEPWTSGLPCGYIFCTDDNAVPLPLQQQMAALLAPGPAVATLKAGHCPHLSMPDDVVQAVQDVHSKLSRH</sequence>
<dbReference type="InterPro" id="IPR052897">
    <property type="entry name" value="Sec-Metab_Biosynth_Hydrolase"/>
</dbReference>
<name>W3WNS0_PESFW</name>
<dbReference type="InterPro" id="IPR000073">
    <property type="entry name" value="AB_hydrolase_1"/>
</dbReference>
<dbReference type="GeneID" id="19279350"/>
<protein>
    <recommendedName>
        <fullName evidence="1">AB hydrolase-1 domain-containing protein</fullName>
    </recommendedName>
</protein>
<dbReference type="eggNOG" id="ENOG502S15T">
    <property type="taxonomic scope" value="Eukaryota"/>
</dbReference>
<dbReference type="AlphaFoldDB" id="W3WNS0"/>
<feature type="domain" description="AB hydrolase-1" evidence="1">
    <location>
        <begin position="7"/>
        <end position="228"/>
    </location>
</feature>
<dbReference type="RefSeq" id="XP_007841109.1">
    <property type="nucleotide sequence ID" value="XM_007842918.1"/>
</dbReference>
<dbReference type="EMBL" id="KI912120">
    <property type="protein sequence ID" value="ETS74471.1"/>
    <property type="molecule type" value="Genomic_DNA"/>
</dbReference>
<gene>
    <name evidence="2" type="ORF">PFICI_14337</name>
</gene>
<proteinExistence type="predicted"/>
<dbReference type="SUPFAM" id="SSF53474">
    <property type="entry name" value="alpha/beta-Hydrolases"/>
    <property type="match status" value="1"/>
</dbReference>
<reference evidence="3" key="1">
    <citation type="journal article" date="2015" name="BMC Genomics">
        <title>Genomic and transcriptomic analysis of the endophytic fungus Pestalotiopsis fici reveals its lifestyle and high potential for synthesis of natural products.</title>
        <authorList>
            <person name="Wang X."/>
            <person name="Zhang X."/>
            <person name="Liu L."/>
            <person name="Xiang M."/>
            <person name="Wang W."/>
            <person name="Sun X."/>
            <person name="Che Y."/>
            <person name="Guo L."/>
            <person name="Liu G."/>
            <person name="Guo L."/>
            <person name="Wang C."/>
            <person name="Yin W.B."/>
            <person name="Stadler M."/>
            <person name="Zhang X."/>
            <person name="Liu X."/>
        </authorList>
    </citation>
    <scope>NUCLEOTIDE SEQUENCE [LARGE SCALE GENOMIC DNA]</scope>
    <source>
        <strain evidence="3">W106-1 / CGMCC3.15140</strain>
    </source>
</reference>
<dbReference type="HOGENOM" id="CLU_046066_1_3_1"/>
<keyword evidence="3" id="KW-1185">Reference proteome</keyword>
<organism evidence="2 3">
    <name type="scientific">Pestalotiopsis fici (strain W106-1 / CGMCC3.15140)</name>
    <dbReference type="NCBI Taxonomy" id="1229662"/>
    <lineage>
        <taxon>Eukaryota</taxon>
        <taxon>Fungi</taxon>
        <taxon>Dikarya</taxon>
        <taxon>Ascomycota</taxon>
        <taxon>Pezizomycotina</taxon>
        <taxon>Sordariomycetes</taxon>
        <taxon>Xylariomycetidae</taxon>
        <taxon>Amphisphaeriales</taxon>
        <taxon>Sporocadaceae</taxon>
        <taxon>Pestalotiopsis</taxon>
    </lineage>
</organism>
<evidence type="ECO:0000313" key="2">
    <source>
        <dbReference type="EMBL" id="ETS74471.1"/>
    </source>
</evidence>
<dbReference type="KEGG" id="pfy:PFICI_14337"/>
<dbReference type="Proteomes" id="UP000030651">
    <property type="component" value="Unassembled WGS sequence"/>
</dbReference>
<dbReference type="InParanoid" id="W3WNS0"/>
<evidence type="ECO:0000313" key="3">
    <source>
        <dbReference type="Proteomes" id="UP000030651"/>
    </source>
</evidence>
<dbReference type="Gene3D" id="3.40.50.1820">
    <property type="entry name" value="alpha/beta hydrolase"/>
    <property type="match status" value="1"/>
</dbReference>
<dbReference type="Pfam" id="PF12697">
    <property type="entry name" value="Abhydrolase_6"/>
    <property type="match status" value="1"/>
</dbReference>
<dbReference type="PANTHER" id="PTHR37017">
    <property type="entry name" value="AB HYDROLASE-1 DOMAIN-CONTAINING PROTEIN-RELATED"/>
    <property type="match status" value="1"/>
</dbReference>
<dbReference type="OrthoDB" id="408373at2759"/>
<accession>W3WNS0</accession>
<dbReference type="OMA" id="PWRDIPC"/>
<dbReference type="InterPro" id="IPR029058">
    <property type="entry name" value="AB_hydrolase_fold"/>
</dbReference>
<evidence type="ECO:0000259" key="1">
    <source>
        <dbReference type="Pfam" id="PF12697"/>
    </source>
</evidence>